<keyword evidence="2" id="KW-0732">Signal</keyword>
<dbReference type="Proteomes" id="UP001328107">
    <property type="component" value="Unassembled WGS sequence"/>
</dbReference>
<evidence type="ECO:0000313" key="3">
    <source>
        <dbReference type="EMBL" id="GMR44875.1"/>
    </source>
</evidence>
<evidence type="ECO:0000256" key="2">
    <source>
        <dbReference type="SAM" id="SignalP"/>
    </source>
</evidence>
<organism evidence="3 4">
    <name type="scientific">Pristionchus mayeri</name>
    <dbReference type="NCBI Taxonomy" id="1317129"/>
    <lineage>
        <taxon>Eukaryota</taxon>
        <taxon>Metazoa</taxon>
        <taxon>Ecdysozoa</taxon>
        <taxon>Nematoda</taxon>
        <taxon>Chromadorea</taxon>
        <taxon>Rhabditida</taxon>
        <taxon>Rhabditina</taxon>
        <taxon>Diplogasteromorpha</taxon>
        <taxon>Diplogasteroidea</taxon>
        <taxon>Neodiplogasteridae</taxon>
        <taxon>Pristionchus</taxon>
    </lineage>
</organism>
<feature type="signal peptide" evidence="2">
    <location>
        <begin position="1"/>
        <end position="18"/>
    </location>
</feature>
<proteinExistence type="predicted"/>
<comment type="caution">
    <text evidence="3">The sequence shown here is derived from an EMBL/GenBank/DDBJ whole genome shotgun (WGS) entry which is preliminary data.</text>
</comment>
<accession>A0AAN5CIB3</accession>
<feature type="compositionally biased region" description="Basic residues" evidence="1">
    <location>
        <begin position="28"/>
        <end position="37"/>
    </location>
</feature>
<dbReference type="AlphaFoldDB" id="A0AAN5CIB3"/>
<feature type="compositionally biased region" description="Basic and acidic residues" evidence="1">
    <location>
        <begin position="38"/>
        <end position="47"/>
    </location>
</feature>
<evidence type="ECO:0000256" key="1">
    <source>
        <dbReference type="SAM" id="MobiDB-lite"/>
    </source>
</evidence>
<evidence type="ECO:0000313" key="4">
    <source>
        <dbReference type="Proteomes" id="UP001328107"/>
    </source>
</evidence>
<sequence>MALLKTLLILALLGLALARPDTEDREIHRAHKQHTERRHSLETDSHGENLPPLERCNTHVQDLGICPPGHFCLRDDWRCGITSWCEHKGGWCFPIPPNIPPAVQVESKREETSESE</sequence>
<name>A0AAN5CIB3_9BILA</name>
<reference evidence="4" key="1">
    <citation type="submission" date="2022-10" db="EMBL/GenBank/DDBJ databases">
        <title>Genome assembly of Pristionchus species.</title>
        <authorList>
            <person name="Yoshida K."/>
            <person name="Sommer R.J."/>
        </authorList>
    </citation>
    <scope>NUCLEOTIDE SEQUENCE [LARGE SCALE GENOMIC DNA]</scope>
    <source>
        <strain evidence="4">RS5460</strain>
    </source>
</reference>
<feature type="chain" id="PRO_5042911523" description="P-type domain-containing protein" evidence="2">
    <location>
        <begin position="19"/>
        <end position="116"/>
    </location>
</feature>
<dbReference type="EMBL" id="BTRK01000004">
    <property type="protein sequence ID" value="GMR44875.1"/>
    <property type="molecule type" value="Genomic_DNA"/>
</dbReference>
<evidence type="ECO:0008006" key="5">
    <source>
        <dbReference type="Google" id="ProtNLM"/>
    </source>
</evidence>
<keyword evidence="4" id="KW-1185">Reference proteome</keyword>
<gene>
    <name evidence="3" type="ORF">PMAYCL1PPCAC_15070</name>
</gene>
<feature type="region of interest" description="Disordered" evidence="1">
    <location>
        <begin position="26"/>
        <end position="51"/>
    </location>
</feature>
<protein>
    <recommendedName>
        <fullName evidence="5">P-type domain-containing protein</fullName>
    </recommendedName>
</protein>